<sequence>MMTLPKPKNVGASDRNIRLAAGGVLILAGLITSSIILDILGLVLLATGALGTCPAYFLFKINTIKEGEE</sequence>
<protein>
    <submittedName>
        <fullName evidence="3">DUF2892 family protein</fullName>
    </submittedName>
</protein>
<dbReference type="Pfam" id="PF11127">
    <property type="entry name" value="YgaP-like_TM"/>
    <property type="match status" value="1"/>
</dbReference>
<feature type="transmembrane region" description="Helical" evidence="1">
    <location>
        <begin position="16"/>
        <end position="36"/>
    </location>
</feature>
<keyword evidence="1" id="KW-1133">Transmembrane helix</keyword>
<dbReference type="InterPro" id="IPR021309">
    <property type="entry name" value="YgaP-like_TM"/>
</dbReference>
<gene>
    <name evidence="3" type="ORF">EDC35_10519</name>
</gene>
<evidence type="ECO:0000259" key="2">
    <source>
        <dbReference type="Pfam" id="PF11127"/>
    </source>
</evidence>
<dbReference type="Proteomes" id="UP000295717">
    <property type="component" value="Unassembled WGS sequence"/>
</dbReference>
<dbReference type="RefSeq" id="WP_424565292.1">
    <property type="nucleotide sequence ID" value="NZ_SMAO01000005.1"/>
</dbReference>
<keyword evidence="4" id="KW-1185">Reference proteome</keyword>
<evidence type="ECO:0000313" key="3">
    <source>
        <dbReference type="EMBL" id="TCT20581.1"/>
    </source>
</evidence>
<reference evidence="3 4" key="1">
    <citation type="submission" date="2019-03" db="EMBL/GenBank/DDBJ databases">
        <title>Genomic Encyclopedia of Type Strains, Phase IV (KMG-IV): sequencing the most valuable type-strain genomes for metagenomic binning, comparative biology and taxonomic classification.</title>
        <authorList>
            <person name="Goeker M."/>
        </authorList>
    </citation>
    <scope>NUCLEOTIDE SEQUENCE [LARGE SCALE GENOMIC DNA]</scope>
    <source>
        <strain evidence="3 4">DSM 13587</strain>
    </source>
</reference>
<feature type="domain" description="Inner membrane protein YgaP-like transmembrane" evidence="2">
    <location>
        <begin position="8"/>
        <end position="65"/>
    </location>
</feature>
<keyword evidence="1" id="KW-0472">Membrane</keyword>
<name>A0A4R3MY87_9GAMM</name>
<dbReference type="AlphaFoldDB" id="A0A4R3MY87"/>
<proteinExistence type="predicted"/>
<evidence type="ECO:0000313" key="4">
    <source>
        <dbReference type="Proteomes" id="UP000295717"/>
    </source>
</evidence>
<dbReference type="EMBL" id="SMAO01000005">
    <property type="protein sequence ID" value="TCT20581.1"/>
    <property type="molecule type" value="Genomic_DNA"/>
</dbReference>
<keyword evidence="1" id="KW-0812">Transmembrane</keyword>
<comment type="caution">
    <text evidence="3">The sequence shown here is derived from an EMBL/GenBank/DDBJ whole genome shotgun (WGS) entry which is preliminary data.</text>
</comment>
<accession>A0A4R3MY87</accession>
<organism evidence="3 4">
    <name type="scientific">Thiobaca trueperi</name>
    <dbReference type="NCBI Taxonomy" id="127458"/>
    <lineage>
        <taxon>Bacteria</taxon>
        <taxon>Pseudomonadati</taxon>
        <taxon>Pseudomonadota</taxon>
        <taxon>Gammaproteobacteria</taxon>
        <taxon>Chromatiales</taxon>
        <taxon>Chromatiaceae</taxon>
        <taxon>Thiobaca</taxon>
    </lineage>
</organism>
<evidence type="ECO:0000256" key="1">
    <source>
        <dbReference type="SAM" id="Phobius"/>
    </source>
</evidence>